<organism evidence="1">
    <name type="scientific">Tanacetum cinerariifolium</name>
    <name type="common">Dalmatian daisy</name>
    <name type="synonym">Chrysanthemum cinerariifolium</name>
    <dbReference type="NCBI Taxonomy" id="118510"/>
    <lineage>
        <taxon>Eukaryota</taxon>
        <taxon>Viridiplantae</taxon>
        <taxon>Streptophyta</taxon>
        <taxon>Embryophyta</taxon>
        <taxon>Tracheophyta</taxon>
        <taxon>Spermatophyta</taxon>
        <taxon>Magnoliopsida</taxon>
        <taxon>eudicotyledons</taxon>
        <taxon>Gunneridae</taxon>
        <taxon>Pentapetalae</taxon>
        <taxon>asterids</taxon>
        <taxon>campanulids</taxon>
        <taxon>Asterales</taxon>
        <taxon>Asteraceae</taxon>
        <taxon>Asteroideae</taxon>
        <taxon>Anthemideae</taxon>
        <taxon>Anthemidinae</taxon>
        <taxon>Tanacetum</taxon>
    </lineage>
</organism>
<evidence type="ECO:0000313" key="1">
    <source>
        <dbReference type="EMBL" id="GEU62028.1"/>
    </source>
</evidence>
<sequence>MFSSNHPTFNIKDAFSFNFLDYFPATSGNTSPDSSNDLNKYLLATLVFSPLHDDPYIEVMQAYDATNELPIPLLQALIASPIVSPSSLVGSSSPIRLITPPPDYPFDESIFAELDNSL</sequence>
<protein>
    <recommendedName>
        <fullName evidence="2">Reverse transcriptase domain-containing protein</fullName>
    </recommendedName>
</protein>
<reference evidence="1" key="1">
    <citation type="journal article" date="2019" name="Sci. Rep.">
        <title>Draft genome of Tanacetum cinerariifolium, the natural source of mosquito coil.</title>
        <authorList>
            <person name="Yamashiro T."/>
            <person name="Shiraishi A."/>
            <person name="Satake H."/>
            <person name="Nakayama K."/>
        </authorList>
    </citation>
    <scope>NUCLEOTIDE SEQUENCE</scope>
</reference>
<comment type="caution">
    <text evidence="1">The sequence shown here is derived from an EMBL/GenBank/DDBJ whole genome shotgun (WGS) entry which is preliminary data.</text>
</comment>
<dbReference type="AlphaFoldDB" id="A0A6L2LK56"/>
<accession>A0A6L2LK56</accession>
<name>A0A6L2LK56_TANCI</name>
<evidence type="ECO:0008006" key="2">
    <source>
        <dbReference type="Google" id="ProtNLM"/>
    </source>
</evidence>
<dbReference type="EMBL" id="BKCJ010004604">
    <property type="protein sequence ID" value="GEU62028.1"/>
    <property type="molecule type" value="Genomic_DNA"/>
</dbReference>
<proteinExistence type="predicted"/>
<gene>
    <name evidence="1" type="ORF">Tci_034006</name>
</gene>